<protein>
    <submittedName>
        <fullName evidence="1">Uncharacterized protein</fullName>
    </submittedName>
</protein>
<proteinExistence type="predicted"/>
<reference evidence="1" key="1">
    <citation type="journal article" date="2023" name="Mol. Phylogenet. Evol.">
        <title>Genome-scale phylogeny and comparative genomics of the fungal order Sordariales.</title>
        <authorList>
            <person name="Hensen N."/>
            <person name="Bonometti L."/>
            <person name="Westerberg I."/>
            <person name="Brannstrom I.O."/>
            <person name="Guillou S."/>
            <person name="Cros-Aarteil S."/>
            <person name="Calhoun S."/>
            <person name="Haridas S."/>
            <person name="Kuo A."/>
            <person name="Mondo S."/>
            <person name="Pangilinan J."/>
            <person name="Riley R."/>
            <person name="LaButti K."/>
            <person name="Andreopoulos B."/>
            <person name="Lipzen A."/>
            <person name="Chen C."/>
            <person name="Yan M."/>
            <person name="Daum C."/>
            <person name="Ng V."/>
            <person name="Clum A."/>
            <person name="Steindorff A."/>
            <person name="Ohm R.A."/>
            <person name="Martin F."/>
            <person name="Silar P."/>
            <person name="Natvig D.O."/>
            <person name="Lalanne C."/>
            <person name="Gautier V."/>
            <person name="Ament-Velasquez S.L."/>
            <person name="Kruys A."/>
            <person name="Hutchinson M.I."/>
            <person name="Powell A.J."/>
            <person name="Barry K."/>
            <person name="Miller A.N."/>
            <person name="Grigoriev I.V."/>
            <person name="Debuchy R."/>
            <person name="Gladieux P."/>
            <person name="Hiltunen Thoren M."/>
            <person name="Johannesson H."/>
        </authorList>
    </citation>
    <scope>NUCLEOTIDE SEQUENCE</scope>
    <source>
        <strain evidence="1">PSN293</strain>
    </source>
</reference>
<evidence type="ECO:0000313" key="1">
    <source>
        <dbReference type="EMBL" id="KAK4215102.1"/>
    </source>
</evidence>
<organism evidence="1 2">
    <name type="scientific">Rhypophila decipiens</name>
    <dbReference type="NCBI Taxonomy" id="261697"/>
    <lineage>
        <taxon>Eukaryota</taxon>
        <taxon>Fungi</taxon>
        <taxon>Dikarya</taxon>
        <taxon>Ascomycota</taxon>
        <taxon>Pezizomycotina</taxon>
        <taxon>Sordariomycetes</taxon>
        <taxon>Sordariomycetidae</taxon>
        <taxon>Sordariales</taxon>
        <taxon>Naviculisporaceae</taxon>
        <taxon>Rhypophila</taxon>
    </lineage>
</organism>
<dbReference type="Proteomes" id="UP001301769">
    <property type="component" value="Unassembled WGS sequence"/>
</dbReference>
<gene>
    <name evidence="1" type="ORF">QBC37DRAFT_460136</name>
</gene>
<comment type="caution">
    <text evidence="1">The sequence shown here is derived from an EMBL/GenBank/DDBJ whole genome shotgun (WGS) entry which is preliminary data.</text>
</comment>
<name>A0AAN6YEG8_9PEZI</name>
<dbReference type="EMBL" id="MU858084">
    <property type="protein sequence ID" value="KAK4215102.1"/>
    <property type="molecule type" value="Genomic_DNA"/>
</dbReference>
<sequence length="654" mass="74181">MNISNNNGPPGWRGKTAQEIKEAIMAKTWKKPCYGSAIRAWKTLGYKQGQRPTDQWALHRQLMELWNFLVDNDGTVQGHTVRAFILDALEGIGVRYTGKTTDSRGLIWMAGQAQRISIYNALPDPVGNNQVKADGSSIATFVDPVTGNQPRIPVLDEMHARMITQNAAFDSYQRFQGFCAIETTSTGSGAGDVAEAGYRFFQGVPISYTANSLWDAVAWWRGDFLRHGLTGGTVATNRWPQRGFVIKGRIYTWFMQTIKDQSAIRFKDYRKLQQASIVRDDEFGELSLIRSLHARTRRLFNDRILHVIADHFCTQVIVFYVRPIFHDPRQQGVTYAANSKAARKQTLYNNYRPYKSEHLPGFHGSITPQSPGGTPYFVRAYGEANPGQEQIWLVTSDWIHFDAAIEDDTLFRRYGYFPTQDPKGSPVAAPALPPPVTPRPAYPPANHVPTAPGDTSVVIPPSENMLRGNFRLARQHITRMPHSWWGLSNLPPLLPYDRQDPVVANRVPPFRNAKFNFFSPETISRIRPPPVHDTPVLASQGPIHTPSQQNIMGMWGKTLVNEPSALDWGNRKLAQWWYAGDMDGVNFEQPSAADIHTWQTWNRHPNDRAYTFNQLNGWQLRFGRPLFGNEPEKGNMGMADPFYRFKPIYGFENF</sequence>
<evidence type="ECO:0000313" key="2">
    <source>
        <dbReference type="Proteomes" id="UP001301769"/>
    </source>
</evidence>
<accession>A0AAN6YEG8</accession>
<keyword evidence="2" id="KW-1185">Reference proteome</keyword>
<dbReference type="AlphaFoldDB" id="A0AAN6YEG8"/>
<reference evidence="1" key="2">
    <citation type="submission" date="2023-05" db="EMBL/GenBank/DDBJ databases">
        <authorList>
            <consortium name="Lawrence Berkeley National Laboratory"/>
            <person name="Steindorff A."/>
            <person name="Hensen N."/>
            <person name="Bonometti L."/>
            <person name="Westerberg I."/>
            <person name="Brannstrom I.O."/>
            <person name="Guillou S."/>
            <person name="Cros-Aarteil S."/>
            <person name="Calhoun S."/>
            <person name="Haridas S."/>
            <person name="Kuo A."/>
            <person name="Mondo S."/>
            <person name="Pangilinan J."/>
            <person name="Riley R."/>
            <person name="Labutti K."/>
            <person name="Andreopoulos B."/>
            <person name="Lipzen A."/>
            <person name="Chen C."/>
            <person name="Yanf M."/>
            <person name="Daum C."/>
            <person name="Ng V."/>
            <person name="Clum A."/>
            <person name="Ohm R."/>
            <person name="Martin F."/>
            <person name="Silar P."/>
            <person name="Natvig D."/>
            <person name="Lalanne C."/>
            <person name="Gautier V."/>
            <person name="Ament-Velasquez S.L."/>
            <person name="Kruys A."/>
            <person name="Hutchinson M.I."/>
            <person name="Powell A.J."/>
            <person name="Barry K."/>
            <person name="Miller A.N."/>
            <person name="Grigoriev I.V."/>
            <person name="Debuchy R."/>
            <person name="Gladieux P."/>
            <person name="Thoren M.H."/>
            <person name="Johannesson H."/>
        </authorList>
    </citation>
    <scope>NUCLEOTIDE SEQUENCE</scope>
    <source>
        <strain evidence="1">PSN293</strain>
    </source>
</reference>